<dbReference type="EMBL" id="UINC01100917">
    <property type="protein sequence ID" value="SVC61341.1"/>
    <property type="molecule type" value="Genomic_DNA"/>
</dbReference>
<protein>
    <recommendedName>
        <fullName evidence="1">Peptidase S1 domain-containing protein</fullName>
    </recommendedName>
</protein>
<feature type="non-terminal residue" evidence="2">
    <location>
        <position position="1"/>
    </location>
</feature>
<dbReference type="InterPro" id="IPR001254">
    <property type="entry name" value="Trypsin_dom"/>
</dbReference>
<dbReference type="PANTHER" id="PTHR36234">
    <property type="entry name" value="LYSYL ENDOPEPTIDASE"/>
    <property type="match status" value="1"/>
</dbReference>
<dbReference type="GO" id="GO:0004252">
    <property type="term" value="F:serine-type endopeptidase activity"/>
    <property type="evidence" value="ECO:0007669"/>
    <property type="project" value="InterPro"/>
</dbReference>
<feature type="domain" description="Peptidase S1" evidence="1">
    <location>
        <begin position="166"/>
        <end position="367"/>
    </location>
</feature>
<dbReference type="InterPro" id="IPR009003">
    <property type="entry name" value="Peptidase_S1_PA"/>
</dbReference>
<dbReference type="PROSITE" id="PS50240">
    <property type="entry name" value="TRYPSIN_DOM"/>
    <property type="match status" value="1"/>
</dbReference>
<sequence length="367" mass="40312">TIDHSNIINNNLHPMVLKYANEYSVDINVPHLATKIERANESTYYLGIESPGAMALAFIFDEFNLTENTKLFIYDEEKSMHIGSFNSKNNNPSGTFTTAVVKSARVIIELTIPNIELIDLQLHMSIVTHDFLDLMNFHGERTSNRTDCNDNVACSSADDWGDQVDAVVLVSGGGGVCSGAIVNNTAFDLEPYIIYAAHCNGGSSTVYFNYQSNSCSGNNPGNYNTMSGTQTLAVGNFNNNDYALIKLNNDIPSSYGAYYAGWNRSTSSPGNNVVGIHHADGDIKKISYDAYGMGSSGNWWDFAYSSGRVIPGSSGSPFFDSNKRIRGMASYIYTDYCSPAPDCYCSQSYYHGYAKFSSAWNNIDDYL</sequence>
<name>A0A382NP41_9ZZZZ</name>
<dbReference type="Gene3D" id="2.40.10.10">
    <property type="entry name" value="Trypsin-like serine proteases"/>
    <property type="match status" value="2"/>
</dbReference>
<evidence type="ECO:0000313" key="2">
    <source>
        <dbReference type="EMBL" id="SVC61341.1"/>
    </source>
</evidence>
<dbReference type="SUPFAM" id="SSF50494">
    <property type="entry name" value="Trypsin-like serine proteases"/>
    <property type="match status" value="1"/>
</dbReference>
<dbReference type="GO" id="GO:0006508">
    <property type="term" value="P:proteolysis"/>
    <property type="evidence" value="ECO:0007669"/>
    <property type="project" value="InterPro"/>
</dbReference>
<reference evidence="2" key="1">
    <citation type="submission" date="2018-05" db="EMBL/GenBank/DDBJ databases">
        <authorList>
            <person name="Lanie J.A."/>
            <person name="Ng W.-L."/>
            <person name="Kazmierczak K.M."/>
            <person name="Andrzejewski T.M."/>
            <person name="Davidsen T.M."/>
            <person name="Wayne K.J."/>
            <person name="Tettelin H."/>
            <person name="Glass J.I."/>
            <person name="Rusch D."/>
            <person name="Podicherti R."/>
            <person name="Tsui H.-C.T."/>
            <person name="Winkler M.E."/>
        </authorList>
    </citation>
    <scope>NUCLEOTIDE SEQUENCE</scope>
</reference>
<proteinExistence type="predicted"/>
<feature type="non-terminal residue" evidence="2">
    <location>
        <position position="367"/>
    </location>
</feature>
<dbReference type="InterPro" id="IPR043504">
    <property type="entry name" value="Peptidase_S1_PA_chymotrypsin"/>
</dbReference>
<dbReference type="PANTHER" id="PTHR36234:SF5">
    <property type="entry name" value="LYSYL ENDOPEPTIDASE"/>
    <property type="match status" value="1"/>
</dbReference>
<evidence type="ECO:0000259" key="1">
    <source>
        <dbReference type="PROSITE" id="PS50240"/>
    </source>
</evidence>
<accession>A0A382NP41</accession>
<gene>
    <name evidence="2" type="ORF">METZ01_LOCUS314195</name>
</gene>
<organism evidence="2">
    <name type="scientific">marine metagenome</name>
    <dbReference type="NCBI Taxonomy" id="408172"/>
    <lineage>
        <taxon>unclassified sequences</taxon>
        <taxon>metagenomes</taxon>
        <taxon>ecological metagenomes</taxon>
    </lineage>
</organism>
<dbReference type="AlphaFoldDB" id="A0A382NP41"/>